<protein>
    <submittedName>
        <fullName evidence="2">Uncharacterized protein</fullName>
    </submittedName>
</protein>
<dbReference type="AlphaFoldDB" id="A0A7S2XBU7"/>
<name>A0A7S2XBU7_9EUKA</name>
<gene>
    <name evidence="2" type="ORF">LSP00402_LOCUS11738</name>
</gene>
<accession>A0A7S2XBU7</accession>
<organism evidence="2">
    <name type="scientific">Lotharella oceanica</name>
    <dbReference type="NCBI Taxonomy" id="641309"/>
    <lineage>
        <taxon>Eukaryota</taxon>
        <taxon>Sar</taxon>
        <taxon>Rhizaria</taxon>
        <taxon>Cercozoa</taxon>
        <taxon>Chlorarachniophyceae</taxon>
        <taxon>Lotharella</taxon>
    </lineage>
</organism>
<evidence type="ECO:0000256" key="1">
    <source>
        <dbReference type="SAM" id="MobiDB-lite"/>
    </source>
</evidence>
<dbReference type="EMBL" id="HBHP01018889">
    <property type="protein sequence ID" value="CAD9767502.1"/>
    <property type="molecule type" value="Transcribed_RNA"/>
</dbReference>
<feature type="compositionally biased region" description="Polar residues" evidence="1">
    <location>
        <begin position="1"/>
        <end position="14"/>
    </location>
</feature>
<proteinExistence type="predicted"/>
<sequence>MSAATPSGRSSGSLTDDEESGFRSPSKVLGLQDSPEEIYGQPWTEKDSPCTYFLRRSAMPDLPKTPVKVSGEKVGGLQMTHCFVEVEVKKGSEKDHESKIAAHLARRFPKRKEPSFSMSQTATKSGATVMTYMFVLICDPVKWRQCFQADVNVSPLAKFTFLQPESCRGWQALRDDLKDKDTVKELSSTFSEASI</sequence>
<evidence type="ECO:0000313" key="2">
    <source>
        <dbReference type="EMBL" id="CAD9767502.1"/>
    </source>
</evidence>
<reference evidence="2" key="1">
    <citation type="submission" date="2021-01" db="EMBL/GenBank/DDBJ databases">
        <authorList>
            <person name="Corre E."/>
            <person name="Pelletier E."/>
            <person name="Niang G."/>
            <person name="Scheremetjew M."/>
            <person name="Finn R."/>
            <person name="Kale V."/>
            <person name="Holt S."/>
            <person name="Cochrane G."/>
            <person name="Meng A."/>
            <person name="Brown T."/>
            <person name="Cohen L."/>
        </authorList>
    </citation>
    <scope>NUCLEOTIDE SEQUENCE</scope>
    <source>
        <strain evidence="2">CCMP622</strain>
    </source>
</reference>
<feature type="region of interest" description="Disordered" evidence="1">
    <location>
        <begin position="1"/>
        <end position="43"/>
    </location>
</feature>